<dbReference type="Gene3D" id="1.20.1280.50">
    <property type="match status" value="1"/>
</dbReference>
<keyword evidence="5" id="KW-1185">Reference proteome</keyword>
<protein>
    <recommendedName>
        <fullName evidence="3">F-box domain-containing protein</fullName>
    </recommendedName>
</protein>
<evidence type="ECO:0000313" key="4">
    <source>
        <dbReference type="EMBL" id="TNM86904.1"/>
    </source>
</evidence>
<dbReference type="InterPro" id="IPR001810">
    <property type="entry name" value="F-box_dom"/>
</dbReference>
<proteinExistence type="predicted"/>
<accession>A0A4Z2B3F2</accession>
<dbReference type="PANTHER" id="PTHR44436">
    <property type="entry name" value="F-BOX/WD REPEAT-CONTAINING PROTEIN 2"/>
    <property type="match status" value="1"/>
</dbReference>
<gene>
    <name evidence="4" type="ORF">fugu_007134</name>
</gene>
<dbReference type="InterPro" id="IPR015943">
    <property type="entry name" value="WD40/YVTN_repeat-like_dom_sf"/>
</dbReference>
<dbReference type="SUPFAM" id="SSF50978">
    <property type="entry name" value="WD40 repeat-like"/>
    <property type="match status" value="1"/>
</dbReference>
<dbReference type="EMBL" id="SWLE01000020">
    <property type="protein sequence ID" value="TNM86904.1"/>
    <property type="molecule type" value="Genomic_DNA"/>
</dbReference>
<name>A0A4Z2B3F2_9TELE</name>
<keyword evidence="1" id="KW-0853">WD repeat</keyword>
<dbReference type="InterPro" id="IPR036322">
    <property type="entry name" value="WD40_repeat_dom_sf"/>
</dbReference>
<dbReference type="InterPro" id="IPR036047">
    <property type="entry name" value="F-box-like_dom_sf"/>
</dbReference>
<comment type="caution">
    <text evidence="4">The sequence shown here is derived from an EMBL/GenBank/DDBJ whole genome shotgun (WGS) entry which is preliminary data.</text>
</comment>
<dbReference type="AlphaFoldDB" id="A0A4Z2B3F2"/>
<dbReference type="Proteomes" id="UP000516260">
    <property type="component" value="Chromosome 7"/>
</dbReference>
<dbReference type="Pfam" id="PF12937">
    <property type="entry name" value="F-box-like"/>
    <property type="match status" value="1"/>
</dbReference>
<reference evidence="4 5" key="1">
    <citation type="submission" date="2019-04" db="EMBL/GenBank/DDBJ databases">
        <title>The sequence and de novo assembly of Takifugu bimaculatus genome using PacBio and Hi-C technologies.</title>
        <authorList>
            <person name="Xu P."/>
            <person name="Liu B."/>
            <person name="Zhou Z."/>
        </authorList>
    </citation>
    <scope>NUCLEOTIDE SEQUENCE [LARGE SCALE GENOMIC DNA]</scope>
    <source>
        <strain evidence="4">TB-2018</strain>
        <tissue evidence="4">Muscle</tissue>
    </source>
</reference>
<dbReference type="InterPro" id="IPR042627">
    <property type="entry name" value="FBXW2"/>
</dbReference>
<dbReference type="SMART" id="SM00320">
    <property type="entry name" value="WD40"/>
    <property type="match status" value="3"/>
</dbReference>
<evidence type="ECO:0000259" key="3">
    <source>
        <dbReference type="Pfam" id="PF12937"/>
    </source>
</evidence>
<evidence type="ECO:0000256" key="2">
    <source>
        <dbReference type="ARBA" id="ARBA00022737"/>
    </source>
</evidence>
<organism evidence="4 5">
    <name type="scientific">Takifugu bimaculatus</name>
    <dbReference type="NCBI Taxonomy" id="433685"/>
    <lineage>
        <taxon>Eukaryota</taxon>
        <taxon>Metazoa</taxon>
        <taxon>Chordata</taxon>
        <taxon>Craniata</taxon>
        <taxon>Vertebrata</taxon>
        <taxon>Euteleostomi</taxon>
        <taxon>Actinopterygii</taxon>
        <taxon>Neopterygii</taxon>
        <taxon>Teleostei</taxon>
        <taxon>Neoteleostei</taxon>
        <taxon>Acanthomorphata</taxon>
        <taxon>Eupercaria</taxon>
        <taxon>Tetraodontiformes</taxon>
        <taxon>Tetradontoidea</taxon>
        <taxon>Tetraodontidae</taxon>
        <taxon>Takifugu</taxon>
    </lineage>
</organism>
<dbReference type="PANTHER" id="PTHR44436:SF1">
    <property type="entry name" value="F-BOX_WD REPEAT-CONTAINING PROTEIN 2"/>
    <property type="match status" value="1"/>
</dbReference>
<feature type="domain" description="F-box" evidence="3">
    <location>
        <begin position="36"/>
        <end position="76"/>
    </location>
</feature>
<dbReference type="SUPFAM" id="SSF81383">
    <property type="entry name" value="F-box domain"/>
    <property type="match status" value="1"/>
</dbReference>
<evidence type="ECO:0000256" key="1">
    <source>
        <dbReference type="ARBA" id="ARBA00022574"/>
    </source>
</evidence>
<dbReference type="InterPro" id="IPR001680">
    <property type="entry name" value="WD40_rpt"/>
</dbReference>
<keyword evidence="2" id="KW-0677">Repeat</keyword>
<dbReference type="Gene3D" id="2.130.10.10">
    <property type="entry name" value="YVTN repeat-like/Quinoprotein amine dehydrogenase"/>
    <property type="match status" value="2"/>
</dbReference>
<sequence length="460" mass="50854">MLANCKFGAPGSGSWKRLIRLVEISMDIHHPGLISDCLISVFTFLKEDDLIVASCVCKDWHEAAETPWLWRRLCLQRWSFCNFAVTGTEDVNHSWKRYFLRRAHLEMKMSKGRSGSYTCKSLRGHTGSVVGLVYLQGSSGHLPHLWNTSAIVCSASTDGTVRAWNVQNGELLWCSPVQSPLMQLITDEKHEVVITADSGGLIKTWQGETGQEMGSFPTASSHCSLLQYNISNTWFLTVGTGQGSVCTLEESALTKKSSIMVIYTESLTSPAEDEDPLCQSVPVTGLQAAVFIPTQPSRVAVVHNKRPNKKILSVFDVSIKKSKYKSEIQVQQVESFTLNTSSSQILLEAKNSNCLLLAANQELLVYSLKGALLASFKEHTMPISSMCVDSFRVVTASRDLSLRVLTWRNDGTLESRYHLLGGSHTMARGFTHVACDYSSIVASTEGKDGKDVLKAYYFTS</sequence>
<evidence type="ECO:0000313" key="5">
    <source>
        <dbReference type="Proteomes" id="UP000516260"/>
    </source>
</evidence>